<dbReference type="Proteomes" id="UP000189580">
    <property type="component" value="Chromosome c"/>
</dbReference>
<keyword evidence="3 8" id="KW-0813">Transport</keyword>
<keyword evidence="5 10" id="KW-1133">Transmembrane helix</keyword>
<dbReference type="InterPro" id="IPR005828">
    <property type="entry name" value="MFS_sugar_transport-like"/>
</dbReference>
<feature type="transmembrane region" description="Helical" evidence="10">
    <location>
        <begin position="87"/>
        <end position="110"/>
    </location>
</feature>
<dbReference type="KEGG" id="slb:AWJ20_4171"/>
<proteinExistence type="inferred from homology"/>
<dbReference type="Pfam" id="PF00083">
    <property type="entry name" value="Sugar_tr"/>
    <property type="match status" value="1"/>
</dbReference>
<feature type="domain" description="Major facilitator superfamily (MFS) profile" evidence="11">
    <location>
        <begin position="46"/>
        <end position="494"/>
    </location>
</feature>
<evidence type="ECO:0000256" key="10">
    <source>
        <dbReference type="SAM" id="Phobius"/>
    </source>
</evidence>
<dbReference type="PROSITE" id="PS00216">
    <property type="entry name" value="SUGAR_TRANSPORT_1"/>
    <property type="match status" value="1"/>
</dbReference>
<evidence type="ECO:0000256" key="7">
    <source>
        <dbReference type="ARBA" id="ARBA00049119"/>
    </source>
</evidence>
<dbReference type="SUPFAM" id="SSF103473">
    <property type="entry name" value="MFS general substrate transporter"/>
    <property type="match status" value="1"/>
</dbReference>
<dbReference type="GO" id="GO:0005366">
    <property type="term" value="F:myo-inositol:proton symporter activity"/>
    <property type="evidence" value="ECO:0007669"/>
    <property type="project" value="TreeGrafter"/>
</dbReference>
<evidence type="ECO:0000256" key="4">
    <source>
        <dbReference type="ARBA" id="ARBA00022692"/>
    </source>
</evidence>
<feature type="transmembrane region" description="Helical" evidence="10">
    <location>
        <begin position="336"/>
        <end position="353"/>
    </location>
</feature>
<dbReference type="GO" id="GO:0016020">
    <property type="term" value="C:membrane"/>
    <property type="evidence" value="ECO:0007669"/>
    <property type="project" value="UniProtKB-SubCell"/>
</dbReference>
<dbReference type="GeneID" id="30036274"/>
<evidence type="ECO:0000256" key="5">
    <source>
        <dbReference type="ARBA" id="ARBA00022989"/>
    </source>
</evidence>
<feature type="transmembrane region" description="Helical" evidence="10">
    <location>
        <begin position="41"/>
        <end position="59"/>
    </location>
</feature>
<evidence type="ECO:0000313" key="12">
    <source>
        <dbReference type="EMBL" id="ANB11365.1"/>
    </source>
</evidence>
<reference evidence="12 13" key="1">
    <citation type="submission" date="2016-02" db="EMBL/GenBank/DDBJ databases">
        <title>Complete genome sequence and transcriptome regulation of the pentose utilising yeast Sugiyamaella lignohabitans.</title>
        <authorList>
            <person name="Bellasio M."/>
            <person name="Peymann A."/>
            <person name="Valli M."/>
            <person name="Sipitzky M."/>
            <person name="Graf A."/>
            <person name="Sauer M."/>
            <person name="Marx H."/>
            <person name="Mattanovich D."/>
        </authorList>
    </citation>
    <scope>NUCLEOTIDE SEQUENCE [LARGE SCALE GENOMIC DNA]</scope>
    <source>
        <strain evidence="12 13">CBS 10342</strain>
    </source>
</reference>
<evidence type="ECO:0000256" key="1">
    <source>
        <dbReference type="ARBA" id="ARBA00004141"/>
    </source>
</evidence>
<evidence type="ECO:0000256" key="8">
    <source>
        <dbReference type="RuleBase" id="RU003346"/>
    </source>
</evidence>
<organism evidence="12 13">
    <name type="scientific">Sugiyamaella lignohabitans</name>
    <dbReference type="NCBI Taxonomy" id="796027"/>
    <lineage>
        <taxon>Eukaryota</taxon>
        <taxon>Fungi</taxon>
        <taxon>Dikarya</taxon>
        <taxon>Ascomycota</taxon>
        <taxon>Saccharomycotina</taxon>
        <taxon>Dipodascomycetes</taxon>
        <taxon>Dipodascales</taxon>
        <taxon>Trichomonascaceae</taxon>
        <taxon>Sugiyamaella</taxon>
    </lineage>
</organism>
<dbReference type="InterPro" id="IPR003663">
    <property type="entry name" value="Sugar/inositol_transpt"/>
</dbReference>
<dbReference type="InterPro" id="IPR036259">
    <property type="entry name" value="MFS_trans_sf"/>
</dbReference>
<feature type="transmembrane region" description="Helical" evidence="10">
    <location>
        <begin position="204"/>
        <end position="223"/>
    </location>
</feature>
<protein>
    <submittedName>
        <fullName evidence="12">Myo-inositol transporter ITR2</fullName>
    </submittedName>
</protein>
<dbReference type="PROSITE" id="PS50850">
    <property type="entry name" value="MFS"/>
    <property type="match status" value="1"/>
</dbReference>
<comment type="subcellular location">
    <subcellularLocation>
        <location evidence="1">Membrane</location>
        <topology evidence="1">Multi-pass membrane protein</topology>
    </subcellularLocation>
</comment>
<feature type="transmembrane region" description="Helical" evidence="10">
    <location>
        <begin position="360"/>
        <end position="382"/>
    </location>
</feature>
<dbReference type="InterPro" id="IPR005829">
    <property type="entry name" value="Sugar_transporter_CS"/>
</dbReference>
<evidence type="ECO:0000256" key="9">
    <source>
        <dbReference type="SAM" id="MobiDB-lite"/>
    </source>
</evidence>
<dbReference type="NCBIfam" id="TIGR00879">
    <property type="entry name" value="SP"/>
    <property type="match status" value="1"/>
</dbReference>
<dbReference type="InterPro" id="IPR050814">
    <property type="entry name" value="Myo-inositol_Transporter"/>
</dbReference>
<dbReference type="EMBL" id="CP014500">
    <property type="protein sequence ID" value="ANB11365.1"/>
    <property type="molecule type" value="Genomic_DNA"/>
</dbReference>
<dbReference type="PANTHER" id="PTHR48020">
    <property type="entry name" value="PROTON MYO-INOSITOL COTRANSPORTER"/>
    <property type="match status" value="1"/>
</dbReference>
<dbReference type="FunFam" id="1.20.1250.20:FF:000073">
    <property type="entry name" value="MFS myo-inositol transporter, putative"/>
    <property type="match status" value="1"/>
</dbReference>
<evidence type="ECO:0000259" key="11">
    <source>
        <dbReference type="PROSITE" id="PS50850"/>
    </source>
</evidence>
<comment type="catalytic activity">
    <reaction evidence="7">
        <text>myo-inositol(out) + H(+)(out) = myo-inositol(in) + H(+)(in)</text>
        <dbReference type="Rhea" id="RHEA:60364"/>
        <dbReference type="ChEBI" id="CHEBI:15378"/>
        <dbReference type="ChEBI" id="CHEBI:17268"/>
    </reaction>
</comment>
<feature type="transmembrane region" description="Helical" evidence="10">
    <location>
        <begin position="117"/>
        <end position="137"/>
    </location>
</feature>
<evidence type="ECO:0000256" key="2">
    <source>
        <dbReference type="ARBA" id="ARBA00010992"/>
    </source>
</evidence>
<dbReference type="InterPro" id="IPR020846">
    <property type="entry name" value="MFS_dom"/>
</dbReference>
<dbReference type="AlphaFoldDB" id="A0A167C8S8"/>
<dbReference type="PANTHER" id="PTHR48020:SF12">
    <property type="entry name" value="PROTON MYO-INOSITOL COTRANSPORTER"/>
    <property type="match status" value="1"/>
</dbReference>
<feature type="transmembrane region" description="Helical" evidence="10">
    <location>
        <begin position="438"/>
        <end position="460"/>
    </location>
</feature>
<keyword evidence="13" id="KW-1185">Reference proteome</keyword>
<feature type="transmembrane region" description="Helical" evidence="10">
    <location>
        <begin position="402"/>
        <end position="426"/>
    </location>
</feature>
<feature type="transmembrane region" description="Helical" evidence="10">
    <location>
        <begin position="312"/>
        <end position="330"/>
    </location>
</feature>
<dbReference type="Gene3D" id="1.20.1250.20">
    <property type="entry name" value="MFS general substrate transporter like domains"/>
    <property type="match status" value="1"/>
</dbReference>
<name>A0A167C8S8_9ASCO</name>
<evidence type="ECO:0000256" key="6">
    <source>
        <dbReference type="ARBA" id="ARBA00023136"/>
    </source>
</evidence>
<dbReference type="RefSeq" id="XP_018733842.1">
    <property type="nucleotide sequence ID" value="XM_018881232.1"/>
</dbReference>
<feature type="transmembrane region" description="Helical" evidence="10">
    <location>
        <begin position="472"/>
        <end position="490"/>
    </location>
</feature>
<dbReference type="GO" id="GO:1904679">
    <property type="term" value="P:myo-inositol import across plasma membrane"/>
    <property type="evidence" value="ECO:0007669"/>
    <property type="project" value="TreeGrafter"/>
</dbReference>
<evidence type="ECO:0000313" key="13">
    <source>
        <dbReference type="Proteomes" id="UP000189580"/>
    </source>
</evidence>
<comment type="similarity">
    <text evidence="2 8">Belongs to the major facilitator superfamily. Sugar transporter (TC 2.A.1.1) family.</text>
</comment>
<dbReference type="OrthoDB" id="6339427at2759"/>
<evidence type="ECO:0000256" key="3">
    <source>
        <dbReference type="ARBA" id="ARBA00022448"/>
    </source>
</evidence>
<dbReference type="PRINTS" id="PR00171">
    <property type="entry name" value="SUGRTRNSPORT"/>
</dbReference>
<sequence length="527" mass="57314">MSESTLESSNGDKPTTSYESDKRSPDIYVDDEEFHDSKPSGFLLILVMVSSVSHFMFGYDTGYISAAIANIGTDLGPDVLSYGQQEFITSATSLGAFFGALITGFLADFLGRKRCSMFANFFLIVGAAIQCGAHTVWTMIAGRFVMGIGVGLGSVVAPLYITELAPPRYRGRLTIMASIIRTGAQLIAYGIGAGLDHVSHGWRILIGISMIPCVLQTVLLIPLPDSPRYLVQRGLLDQAKSALTRTHVGATEMSIDNKIAELVISTNELYPEGTTAFGRFLLHIRDLFLIPSNLRGLAIVCGSQAINQYTSFNALMYFSSTIFAMCGFSNPTAVSTVVAGTNFVFTVVVYYTIDRVGRRNLMLISLVGMTIGLAVNAIAFHYMDIIFSNNSATAASTNSNTWGIVIIIFMMFYVAFFAIGVGAIPWQQSEVLPMSVRGLASSLACCVNWSGSLVVASTFLTMMQNITPTGTFSFYTGICVVSFVFIWFCFPELKNLSLEETQLMLEDGFNVKKSVALSKERSKKVIN</sequence>
<accession>A0A167C8S8</accession>
<feature type="transmembrane region" description="Helical" evidence="10">
    <location>
        <begin position="143"/>
        <end position="161"/>
    </location>
</feature>
<feature type="transmembrane region" description="Helical" evidence="10">
    <location>
        <begin position="173"/>
        <end position="192"/>
    </location>
</feature>
<keyword evidence="6 10" id="KW-0472">Membrane</keyword>
<gene>
    <name evidence="12" type="primary">ITR2</name>
    <name evidence="12" type="ORF">AWJ20_4171</name>
</gene>
<keyword evidence="4 10" id="KW-0812">Transmembrane</keyword>
<dbReference type="PROSITE" id="PS00217">
    <property type="entry name" value="SUGAR_TRANSPORT_2"/>
    <property type="match status" value="1"/>
</dbReference>
<feature type="region of interest" description="Disordered" evidence="9">
    <location>
        <begin position="1"/>
        <end position="24"/>
    </location>
</feature>
<feature type="compositionally biased region" description="Polar residues" evidence="9">
    <location>
        <begin position="1"/>
        <end position="18"/>
    </location>
</feature>